<comment type="caution">
    <text evidence="1">The sequence shown here is derived from an EMBL/GenBank/DDBJ whole genome shotgun (WGS) entry which is preliminary data.</text>
</comment>
<evidence type="ECO:0000313" key="1">
    <source>
        <dbReference type="EMBL" id="KAJ1188940.1"/>
    </source>
</evidence>
<keyword evidence="2" id="KW-1185">Reference proteome</keyword>
<proteinExistence type="predicted"/>
<protein>
    <submittedName>
        <fullName evidence="1">Uncharacterized protein</fullName>
    </submittedName>
</protein>
<organism evidence="1 2">
    <name type="scientific">Pleurodeles waltl</name>
    <name type="common">Iberian ribbed newt</name>
    <dbReference type="NCBI Taxonomy" id="8319"/>
    <lineage>
        <taxon>Eukaryota</taxon>
        <taxon>Metazoa</taxon>
        <taxon>Chordata</taxon>
        <taxon>Craniata</taxon>
        <taxon>Vertebrata</taxon>
        <taxon>Euteleostomi</taxon>
        <taxon>Amphibia</taxon>
        <taxon>Batrachia</taxon>
        <taxon>Caudata</taxon>
        <taxon>Salamandroidea</taxon>
        <taxon>Salamandridae</taxon>
        <taxon>Pleurodelinae</taxon>
        <taxon>Pleurodeles</taxon>
    </lineage>
</organism>
<dbReference type="Proteomes" id="UP001066276">
    <property type="component" value="Chromosome 3_1"/>
</dbReference>
<dbReference type="AlphaFoldDB" id="A0AAV7UKV3"/>
<gene>
    <name evidence="1" type="ORF">NDU88_005696</name>
</gene>
<name>A0AAV7UKV3_PLEWA</name>
<reference evidence="1" key="1">
    <citation type="journal article" date="2022" name="bioRxiv">
        <title>Sequencing and chromosome-scale assembly of the giantPleurodeles waltlgenome.</title>
        <authorList>
            <person name="Brown T."/>
            <person name="Elewa A."/>
            <person name="Iarovenko S."/>
            <person name="Subramanian E."/>
            <person name="Araus A.J."/>
            <person name="Petzold A."/>
            <person name="Susuki M."/>
            <person name="Suzuki K.-i.T."/>
            <person name="Hayashi T."/>
            <person name="Toyoda A."/>
            <person name="Oliveira C."/>
            <person name="Osipova E."/>
            <person name="Leigh N.D."/>
            <person name="Simon A."/>
            <person name="Yun M.H."/>
        </authorList>
    </citation>
    <scope>NUCLEOTIDE SEQUENCE</scope>
    <source>
        <strain evidence="1">20211129_DDA</strain>
        <tissue evidence="1">Liver</tissue>
    </source>
</reference>
<accession>A0AAV7UKV3</accession>
<evidence type="ECO:0000313" key="2">
    <source>
        <dbReference type="Proteomes" id="UP001066276"/>
    </source>
</evidence>
<sequence>MAQHSKVFEAFKVLFDDGWEDLLQEGVLEKAWVGLKRPKSASSEGAAAAVMACASPAQSGKKYKQKSTSVPCSRFLSDRLLSVEGVSEADVVATAKSLVPREGLCLLHRNVWKEKGWRYK</sequence>
<dbReference type="EMBL" id="JANPWB010000005">
    <property type="protein sequence ID" value="KAJ1188940.1"/>
    <property type="molecule type" value="Genomic_DNA"/>
</dbReference>